<comment type="caution">
    <text evidence="2">The sequence shown here is derived from an EMBL/GenBank/DDBJ whole genome shotgun (WGS) entry which is preliminary data.</text>
</comment>
<accession>A0A402C971</accession>
<dbReference type="EMBL" id="BHYM01000034">
    <property type="protein sequence ID" value="GCE40057.1"/>
    <property type="molecule type" value="Genomic_DNA"/>
</dbReference>
<dbReference type="PANTHER" id="PTHR33744:SF17">
    <property type="entry name" value="CONSERVED PROTEIN"/>
    <property type="match status" value="1"/>
</dbReference>
<evidence type="ECO:0000313" key="3">
    <source>
        <dbReference type="Proteomes" id="UP000287519"/>
    </source>
</evidence>
<organism evidence="2 3">
    <name type="scientific">Rhodococcus wratislaviensis</name>
    <name type="common">Tsukamurella wratislaviensis</name>
    <dbReference type="NCBI Taxonomy" id="44752"/>
    <lineage>
        <taxon>Bacteria</taxon>
        <taxon>Bacillati</taxon>
        <taxon>Actinomycetota</taxon>
        <taxon>Actinomycetes</taxon>
        <taxon>Mycobacteriales</taxon>
        <taxon>Nocardiaceae</taxon>
        <taxon>Rhodococcus</taxon>
    </lineage>
</organism>
<dbReference type="InterPro" id="IPR042070">
    <property type="entry name" value="PucR_C-HTH_sf"/>
</dbReference>
<dbReference type="InterPro" id="IPR025736">
    <property type="entry name" value="PucR_C-HTH_dom"/>
</dbReference>
<dbReference type="Pfam" id="PF13556">
    <property type="entry name" value="HTH_30"/>
    <property type="match status" value="1"/>
</dbReference>
<keyword evidence="3" id="KW-1185">Reference proteome</keyword>
<feature type="domain" description="PucR C-terminal helix-turn-helix" evidence="1">
    <location>
        <begin position="323"/>
        <end position="380"/>
    </location>
</feature>
<gene>
    <name evidence="2" type="ORF">Rhow_003700</name>
</gene>
<evidence type="ECO:0000313" key="2">
    <source>
        <dbReference type="EMBL" id="GCE40057.1"/>
    </source>
</evidence>
<dbReference type="PANTHER" id="PTHR33744">
    <property type="entry name" value="CARBOHYDRATE DIACID REGULATOR"/>
    <property type="match status" value="1"/>
</dbReference>
<sequence length="389" mass="43330">MQALVDDLADALHRSVAVDNPRFELLCASAQTGPIDQIRVTAIIDRAPPKPPLPWMLSLGVATSTEPVRLPRNEDYGMLPRVCFPIRREGALLGYLWLFDEPPVTEREMSDAGSTVSALAPLLASDDTEIRQRADELARLLTAATTRQTASAAVREALDSGHLPPRGDLRVHVAEVRRRRRGKPADQDNQDLELELARRRLARPFLARYAEDRLVTVSMNTTAGEIREVESTLTRAVHAAGYEVVGAGTAAADTADDLEECSHRAQFAAELSNPHTGSTRFRQWEDLGSWRLLYGRPLRQDTVRNLSADADRLLRNGSIEHWKTVVAYLDAGRRVDATCEALSIHRATLYYRLNRIRELLGDQALDDGWRATALHVALKLHQHLADRQA</sequence>
<dbReference type="Proteomes" id="UP000287519">
    <property type="component" value="Unassembled WGS sequence"/>
</dbReference>
<dbReference type="InterPro" id="IPR051448">
    <property type="entry name" value="CdaR-like_regulators"/>
</dbReference>
<name>A0A402C971_RHOWR</name>
<protein>
    <submittedName>
        <fullName evidence="2">Possible transcriptional regulator</fullName>
    </submittedName>
</protein>
<dbReference type="Gene3D" id="1.10.10.2840">
    <property type="entry name" value="PucR C-terminal helix-turn-helix domain"/>
    <property type="match status" value="1"/>
</dbReference>
<reference evidence="2 3" key="1">
    <citation type="submission" date="2018-11" db="EMBL/GenBank/DDBJ databases">
        <title>Microbial catabolism of amino acid.</title>
        <authorList>
            <person name="Hibi M."/>
            <person name="Ogawa J."/>
        </authorList>
    </citation>
    <scope>NUCLEOTIDE SEQUENCE [LARGE SCALE GENOMIC DNA]</scope>
    <source>
        <strain evidence="2 3">C31-06</strain>
    </source>
</reference>
<evidence type="ECO:0000259" key="1">
    <source>
        <dbReference type="Pfam" id="PF13556"/>
    </source>
</evidence>
<proteinExistence type="predicted"/>
<dbReference type="AlphaFoldDB" id="A0A402C971"/>